<comment type="caution">
    <text evidence="3">The sequence shown here is derived from an EMBL/GenBank/DDBJ whole genome shotgun (WGS) entry which is preliminary data.</text>
</comment>
<protein>
    <submittedName>
        <fullName evidence="3">Pilus assembly protein TadG-related protein</fullName>
    </submittedName>
</protein>
<keyword evidence="1" id="KW-0812">Transmembrane</keyword>
<dbReference type="AlphaFoldDB" id="A0AAE3WD36"/>
<evidence type="ECO:0000256" key="1">
    <source>
        <dbReference type="SAM" id="Phobius"/>
    </source>
</evidence>
<dbReference type="SUPFAM" id="SSF53300">
    <property type="entry name" value="vWA-like"/>
    <property type="match status" value="1"/>
</dbReference>
<keyword evidence="4" id="KW-1185">Reference proteome</keyword>
<reference evidence="3" key="1">
    <citation type="submission" date="2022-07" db="EMBL/GenBank/DDBJ databases">
        <authorList>
            <person name="Otstavnykh N."/>
            <person name="Isaeva M."/>
            <person name="Bystritskaya E."/>
        </authorList>
    </citation>
    <scope>NUCLEOTIDE SEQUENCE</scope>
    <source>
        <strain evidence="3">KCTC 52189</strain>
    </source>
</reference>
<feature type="transmembrane region" description="Helical" evidence="1">
    <location>
        <begin position="47"/>
        <end position="67"/>
    </location>
</feature>
<keyword evidence="1" id="KW-1133">Transmembrane helix</keyword>
<proteinExistence type="predicted"/>
<evidence type="ECO:0000259" key="2">
    <source>
        <dbReference type="Pfam" id="PF13400"/>
    </source>
</evidence>
<keyword evidence="1" id="KW-0472">Membrane</keyword>
<feature type="domain" description="Putative Flp pilus-assembly TadG-like N-terminal" evidence="2">
    <location>
        <begin position="50"/>
        <end position="91"/>
    </location>
</feature>
<dbReference type="RefSeq" id="WP_306734699.1">
    <property type="nucleotide sequence ID" value="NZ_JANHAX010000001.1"/>
</dbReference>
<sequence>MSKRGTNHSGDTRFTNCHAASDSADVLPVIRRAENYLRRFRKDESGVLIGFGVFLILMMLAVGGIGVDFMRFEFNRTSLQATLDRAVLAAADLDQTLDANYVVQDYFAKSDIAEYLKTITVDEGVSHKQVSATAEIEMATQLIHMVGVDTLTARAAGTAKESIGNVEISLVLDVSGSMGWHNRLTNMKTAAKDFVDLVINNSPPGDVSISLVPYATQVSLGETMFDEYNTTRDHNYSHCIDFLADEFNNTQILPTEPLQQTAHFDPWNTAPVPSGQSLARPVCPTNPNTRILPLSKNALALKNHIDGLTAGGNTSIDLGMKWGAALLDPTSRPVVNNLITAGEIDAEFADRPKLYDPIQNLKVAIIMTDGEHTEQPYMLSPYTDTLSDIWMHNSGKFSVKHNSQWYYPHDGSWNDAPYKDSNGQGSNRLTYPELHNLHPLKYLAVTLWSDILGSETAAISGKAEGKYEVHNVGWKDQRLDQVCTVAKNQGIIVFTIAYEAPRNGQRVLQKCASSDGHYFDAEGLELGDAFVAIASSISKLRLVQ</sequence>
<dbReference type="InterPro" id="IPR036465">
    <property type="entry name" value="vWFA_dom_sf"/>
</dbReference>
<name>A0AAE3WD36_9RHOB</name>
<dbReference type="Pfam" id="PF13400">
    <property type="entry name" value="Tad"/>
    <property type="match status" value="1"/>
</dbReference>
<dbReference type="Gene3D" id="3.40.50.410">
    <property type="entry name" value="von Willebrand factor, type A domain"/>
    <property type="match status" value="1"/>
</dbReference>
<evidence type="ECO:0000313" key="3">
    <source>
        <dbReference type="EMBL" id="MDQ2089455.1"/>
    </source>
</evidence>
<reference evidence="3" key="2">
    <citation type="submission" date="2023-02" db="EMBL/GenBank/DDBJ databases">
        <title>'Rhodoalgimonas zhirmunskyi' gen. nov., isolated from a red alga.</title>
        <authorList>
            <person name="Nedashkovskaya O.I."/>
            <person name="Otstavnykh N.Y."/>
            <person name="Bystritskaya E.P."/>
            <person name="Balabanova L.A."/>
            <person name="Isaeva M.P."/>
        </authorList>
    </citation>
    <scope>NUCLEOTIDE SEQUENCE</scope>
    <source>
        <strain evidence="3">KCTC 52189</strain>
    </source>
</reference>
<dbReference type="EMBL" id="JANHAX010000001">
    <property type="protein sequence ID" value="MDQ2089455.1"/>
    <property type="molecule type" value="Genomic_DNA"/>
</dbReference>
<organism evidence="3 4">
    <name type="scientific">Marimonas arenosa</name>
    <dbReference type="NCBI Taxonomy" id="1795305"/>
    <lineage>
        <taxon>Bacteria</taxon>
        <taxon>Pseudomonadati</taxon>
        <taxon>Pseudomonadota</taxon>
        <taxon>Alphaproteobacteria</taxon>
        <taxon>Rhodobacterales</taxon>
        <taxon>Paracoccaceae</taxon>
        <taxon>Marimonas</taxon>
    </lineage>
</organism>
<dbReference type="Proteomes" id="UP001226762">
    <property type="component" value="Unassembled WGS sequence"/>
</dbReference>
<evidence type="ECO:0000313" key="4">
    <source>
        <dbReference type="Proteomes" id="UP001226762"/>
    </source>
</evidence>
<accession>A0AAE3WD36</accession>
<gene>
    <name evidence="3" type="ORF">NO357_06020</name>
</gene>
<dbReference type="CDD" id="cd00198">
    <property type="entry name" value="vWFA"/>
    <property type="match status" value="1"/>
</dbReference>
<dbReference type="InterPro" id="IPR028087">
    <property type="entry name" value="Tad_N"/>
</dbReference>